<name>A0ABS9CUP3_9RHOB</name>
<sequence length="184" mass="20915">MIEKEFIKHLIKRLARVDENEGWKSDLKPAQRTALEYLGRANRFSRKPSHIADFLGSTRGTVSQTLKALAEKEFIAEEHCPELDRRSKSFVLTAKGIERLAETDTLTEALDGIPREKLLEIALVLRPVLNRVLLAKQQRDFGLCRRCKHFEKQGEGGACQLLGANLTTEETTQICYHSEPRSID</sequence>
<dbReference type="Proteomes" id="UP001200557">
    <property type="component" value="Unassembled WGS sequence"/>
</dbReference>
<gene>
    <name evidence="2" type="ORF">L0664_06860</name>
</gene>
<reference evidence="2 3" key="1">
    <citation type="submission" date="2022-01" db="EMBL/GenBank/DDBJ databases">
        <title>Octadecabacter sp. nov., isolated from a marine alga.</title>
        <authorList>
            <person name="Jin M.S."/>
            <person name="Kim H.M."/>
            <person name="Han D.M."/>
            <person name="Jung J.J."/>
            <person name="Jeon C.O."/>
        </authorList>
    </citation>
    <scope>NUCLEOTIDE SEQUENCE [LARGE SCALE GENOMIC DNA]</scope>
    <source>
        <strain evidence="2 3">G9-8</strain>
    </source>
</reference>
<dbReference type="SUPFAM" id="SSF46785">
    <property type="entry name" value="Winged helix' DNA-binding domain"/>
    <property type="match status" value="1"/>
</dbReference>
<dbReference type="InterPro" id="IPR036390">
    <property type="entry name" value="WH_DNA-bd_sf"/>
</dbReference>
<dbReference type="RefSeq" id="WP_235224913.1">
    <property type="nucleotide sequence ID" value="NZ_JAKGAQ010000002.1"/>
</dbReference>
<protein>
    <submittedName>
        <fullName evidence="2">MarR family transcriptional regulator</fullName>
    </submittedName>
</protein>
<dbReference type="Gene3D" id="1.10.10.10">
    <property type="entry name" value="Winged helix-like DNA-binding domain superfamily/Winged helix DNA-binding domain"/>
    <property type="match status" value="1"/>
</dbReference>
<organism evidence="2 3">
    <name type="scientific">Octadecabacter dasysiphoniae</name>
    <dbReference type="NCBI Taxonomy" id="2909341"/>
    <lineage>
        <taxon>Bacteria</taxon>
        <taxon>Pseudomonadati</taxon>
        <taxon>Pseudomonadota</taxon>
        <taxon>Alphaproteobacteria</taxon>
        <taxon>Rhodobacterales</taxon>
        <taxon>Roseobacteraceae</taxon>
        <taxon>Octadecabacter</taxon>
    </lineage>
</organism>
<dbReference type="SMART" id="SM00347">
    <property type="entry name" value="HTH_MARR"/>
    <property type="match status" value="1"/>
</dbReference>
<comment type="caution">
    <text evidence="2">The sequence shown here is derived from an EMBL/GenBank/DDBJ whole genome shotgun (WGS) entry which is preliminary data.</text>
</comment>
<dbReference type="InterPro" id="IPR036388">
    <property type="entry name" value="WH-like_DNA-bd_sf"/>
</dbReference>
<dbReference type="InterPro" id="IPR000835">
    <property type="entry name" value="HTH_MarR-typ"/>
</dbReference>
<evidence type="ECO:0000313" key="2">
    <source>
        <dbReference type="EMBL" id="MCF2870782.1"/>
    </source>
</evidence>
<evidence type="ECO:0000259" key="1">
    <source>
        <dbReference type="SMART" id="SM00347"/>
    </source>
</evidence>
<dbReference type="EMBL" id="JAKGAQ010000002">
    <property type="protein sequence ID" value="MCF2870782.1"/>
    <property type="molecule type" value="Genomic_DNA"/>
</dbReference>
<keyword evidence="3" id="KW-1185">Reference proteome</keyword>
<accession>A0ABS9CUP3</accession>
<dbReference type="Pfam" id="PF12802">
    <property type="entry name" value="MarR_2"/>
    <property type="match status" value="1"/>
</dbReference>
<evidence type="ECO:0000313" key="3">
    <source>
        <dbReference type="Proteomes" id="UP001200557"/>
    </source>
</evidence>
<dbReference type="InterPro" id="IPR039422">
    <property type="entry name" value="MarR/SlyA-like"/>
</dbReference>
<feature type="domain" description="HTH marR-type" evidence="1">
    <location>
        <begin position="20"/>
        <end position="118"/>
    </location>
</feature>
<proteinExistence type="predicted"/>
<dbReference type="PANTHER" id="PTHR33164:SF89">
    <property type="entry name" value="MARR FAMILY REGULATORY PROTEIN"/>
    <property type="match status" value="1"/>
</dbReference>
<dbReference type="PANTHER" id="PTHR33164">
    <property type="entry name" value="TRANSCRIPTIONAL REGULATOR, MARR FAMILY"/>
    <property type="match status" value="1"/>
</dbReference>